<dbReference type="GO" id="GO:0005524">
    <property type="term" value="F:ATP binding"/>
    <property type="evidence" value="ECO:0007669"/>
    <property type="project" value="UniProtKB-KW"/>
</dbReference>
<comment type="catalytic activity">
    <reaction evidence="7">
        <text>ATP + H2O + polyamine-[polyamine-binding protein]Side 1 = ADP + phosphate + polyamineSide 2 + [polyamine-binding protein]Side 1.</text>
        <dbReference type="EC" id="7.6.2.11"/>
    </reaction>
</comment>
<dbReference type="NCBIfam" id="TIGR01187">
    <property type="entry name" value="potA"/>
    <property type="match status" value="1"/>
</dbReference>
<dbReference type="EMBL" id="PDLL01000007">
    <property type="protein sequence ID" value="PYY72333.1"/>
    <property type="molecule type" value="Genomic_DNA"/>
</dbReference>
<dbReference type="GO" id="GO:0015417">
    <property type="term" value="F:ABC-type polyamine transporter activity"/>
    <property type="evidence" value="ECO:0007669"/>
    <property type="project" value="UniProtKB-EC"/>
</dbReference>
<keyword evidence="5 7" id="KW-1278">Translocase</keyword>
<evidence type="ECO:0000256" key="6">
    <source>
        <dbReference type="ARBA" id="ARBA00023136"/>
    </source>
</evidence>
<dbReference type="InterPro" id="IPR050093">
    <property type="entry name" value="ABC_SmlMolc_Importer"/>
</dbReference>
<dbReference type="PROSITE" id="PS50893">
    <property type="entry name" value="ABC_TRANSPORTER_2"/>
    <property type="match status" value="1"/>
</dbReference>
<reference evidence="9 10" key="1">
    <citation type="journal article" date="2018" name="Appl. Microbiol. Biotechnol.">
        <title>Characterization of the caprolactam degradation pathway in Pseudomonas jessenii using mass spectrometry-based proteomics.</title>
        <authorList>
            <person name="Otzen M."/>
            <person name="Palacio C."/>
            <person name="Janssen D.B."/>
        </authorList>
    </citation>
    <scope>NUCLEOTIDE SEQUENCE [LARGE SCALE GENOMIC DNA]</scope>
    <source>
        <strain evidence="9 10">GO3</strain>
    </source>
</reference>
<evidence type="ECO:0000256" key="3">
    <source>
        <dbReference type="ARBA" id="ARBA00022741"/>
    </source>
</evidence>
<dbReference type="InterPro" id="IPR003593">
    <property type="entry name" value="AAA+_ATPase"/>
</dbReference>
<dbReference type="GO" id="GO:0015847">
    <property type="term" value="P:putrescine transport"/>
    <property type="evidence" value="ECO:0007669"/>
    <property type="project" value="UniProtKB-ARBA"/>
</dbReference>
<dbReference type="GO" id="GO:0016887">
    <property type="term" value="F:ATP hydrolysis activity"/>
    <property type="evidence" value="ECO:0007669"/>
    <property type="project" value="InterPro"/>
</dbReference>
<organism evidence="9 10">
    <name type="scientific">Pseudomonas jessenii</name>
    <dbReference type="NCBI Taxonomy" id="77298"/>
    <lineage>
        <taxon>Bacteria</taxon>
        <taxon>Pseudomonadati</taxon>
        <taxon>Pseudomonadota</taxon>
        <taxon>Gammaproteobacteria</taxon>
        <taxon>Pseudomonadales</taxon>
        <taxon>Pseudomonadaceae</taxon>
        <taxon>Pseudomonas</taxon>
    </lineage>
</organism>
<dbReference type="Pfam" id="PF00005">
    <property type="entry name" value="ABC_tran"/>
    <property type="match status" value="1"/>
</dbReference>
<keyword evidence="1 7" id="KW-0813">Transport</keyword>
<dbReference type="InterPro" id="IPR005893">
    <property type="entry name" value="PotA-like"/>
</dbReference>
<dbReference type="AlphaFoldDB" id="A0A2W0EV78"/>
<evidence type="ECO:0000256" key="7">
    <source>
        <dbReference type="RuleBase" id="RU364083"/>
    </source>
</evidence>
<evidence type="ECO:0000313" key="9">
    <source>
        <dbReference type="EMBL" id="PYY72333.1"/>
    </source>
</evidence>
<dbReference type="Gene3D" id="3.40.50.300">
    <property type="entry name" value="P-loop containing nucleotide triphosphate hydrolases"/>
    <property type="match status" value="1"/>
</dbReference>
<comment type="similarity">
    <text evidence="7">Belongs to the ABC transporter superfamily. Spermidine/putrescine importer (TC 3.A.1.11.1) family.</text>
</comment>
<sequence>MQGNIAIRDVYKGYGSFTAIDHVSLDVNPGEFLTLLGPSGSGKTTLLNVLAGFIRPDSGSIKVDGVEFLTCPPHKRDIGMVFQNYALFPHMTVAENVAYPLRLRKVSGAERARRVKASLEMVQMDHLGERGIHQLSGGQRQRVALARAMVFEPKIMLMDEPLSALDKNLREHMQLELKRLHARLGMTTIYVTHDQKEALTLSHRIAVLNKGKLAQLDTPDALYERPQNRFVAGFIGESCFFPVEENGDAVLFQGRALKLPSGTALKQSQRRVLMVRPERLQWQVPANTSAMNRIDAVARDVVYQGDSYHVGLVLPDGSELTARHQKGFRDVAVPTPGAAVQLWLHAEDTLLVTEGA</sequence>
<dbReference type="PANTHER" id="PTHR42781:SF4">
    <property type="entry name" value="SPERMIDINE_PUTRESCINE IMPORT ATP-BINDING PROTEIN POTA"/>
    <property type="match status" value="1"/>
</dbReference>
<keyword evidence="3 7" id="KW-0547">Nucleotide-binding</keyword>
<evidence type="ECO:0000256" key="2">
    <source>
        <dbReference type="ARBA" id="ARBA00022475"/>
    </source>
</evidence>
<dbReference type="PANTHER" id="PTHR42781">
    <property type="entry name" value="SPERMIDINE/PUTRESCINE IMPORT ATP-BINDING PROTEIN POTA"/>
    <property type="match status" value="1"/>
</dbReference>
<dbReference type="InterPro" id="IPR017871">
    <property type="entry name" value="ABC_transporter-like_CS"/>
</dbReference>
<comment type="function">
    <text evidence="7">Part of the ABC transporter complex PotABCD involved in spermidine/putrescine import. Responsible for energy coupling to the transport system.</text>
</comment>
<dbReference type="PROSITE" id="PS00211">
    <property type="entry name" value="ABC_TRANSPORTER_1"/>
    <property type="match status" value="1"/>
</dbReference>
<comment type="subunit">
    <text evidence="7">The complex is composed of two ATP-binding proteins (PotA), two transmembrane proteins (PotB and PotC) and a solute-binding protein (PotD).</text>
</comment>
<dbReference type="SUPFAM" id="SSF50331">
    <property type="entry name" value="MOP-like"/>
    <property type="match status" value="1"/>
</dbReference>
<proteinExistence type="inferred from homology"/>
<dbReference type="SMART" id="SM00382">
    <property type="entry name" value="AAA"/>
    <property type="match status" value="1"/>
</dbReference>
<dbReference type="SUPFAM" id="SSF52540">
    <property type="entry name" value="P-loop containing nucleoside triphosphate hydrolases"/>
    <property type="match status" value="1"/>
</dbReference>
<dbReference type="Proteomes" id="UP000247437">
    <property type="component" value="Unassembled WGS sequence"/>
</dbReference>
<dbReference type="GO" id="GO:0043190">
    <property type="term" value="C:ATP-binding cassette (ABC) transporter complex"/>
    <property type="evidence" value="ECO:0007669"/>
    <property type="project" value="InterPro"/>
</dbReference>
<accession>A0A2W0EV78</accession>
<gene>
    <name evidence="7" type="primary">potA</name>
    <name evidence="9" type="ORF">CRX42_01585</name>
</gene>
<keyword evidence="4 7" id="KW-0067">ATP-binding</keyword>
<keyword evidence="6 7" id="KW-0472">Membrane</keyword>
<dbReference type="Gene3D" id="2.40.50.100">
    <property type="match status" value="1"/>
</dbReference>
<evidence type="ECO:0000256" key="4">
    <source>
        <dbReference type="ARBA" id="ARBA00022840"/>
    </source>
</evidence>
<dbReference type="InterPro" id="IPR013611">
    <property type="entry name" value="Transp-assoc_OB_typ2"/>
</dbReference>
<evidence type="ECO:0000256" key="5">
    <source>
        <dbReference type="ARBA" id="ARBA00022967"/>
    </source>
</evidence>
<protein>
    <recommendedName>
        <fullName evidence="7">Spermidine/putrescine import ATP-binding protein PotA</fullName>
        <ecNumber evidence="7">7.6.2.11</ecNumber>
    </recommendedName>
</protein>
<dbReference type="FunFam" id="3.40.50.300:FF:000133">
    <property type="entry name" value="Spermidine/putrescine import ATP-binding protein PotA"/>
    <property type="match status" value="1"/>
</dbReference>
<evidence type="ECO:0000259" key="8">
    <source>
        <dbReference type="PROSITE" id="PS50893"/>
    </source>
</evidence>
<evidence type="ECO:0000313" key="10">
    <source>
        <dbReference type="Proteomes" id="UP000247437"/>
    </source>
</evidence>
<evidence type="ECO:0000256" key="1">
    <source>
        <dbReference type="ARBA" id="ARBA00022448"/>
    </source>
</evidence>
<name>A0A2W0EV78_PSEJE</name>
<comment type="caution">
    <text evidence="9">The sequence shown here is derived from an EMBL/GenBank/DDBJ whole genome shotgun (WGS) entry which is preliminary data.</text>
</comment>
<dbReference type="InterPro" id="IPR027417">
    <property type="entry name" value="P-loop_NTPase"/>
</dbReference>
<dbReference type="EC" id="7.6.2.11" evidence="7"/>
<dbReference type="OrthoDB" id="9802264at2"/>
<keyword evidence="2 7" id="KW-1003">Cell membrane</keyword>
<feature type="domain" description="ABC transporter" evidence="8">
    <location>
        <begin position="5"/>
        <end position="235"/>
    </location>
</feature>
<dbReference type="Pfam" id="PF08402">
    <property type="entry name" value="TOBE_2"/>
    <property type="match status" value="1"/>
</dbReference>
<dbReference type="InterPro" id="IPR003439">
    <property type="entry name" value="ABC_transporter-like_ATP-bd"/>
</dbReference>
<dbReference type="RefSeq" id="WP_110657031.1">
    <property type="nucleotide sequence ID" value="NZ_PDLL01000007.1"/>
</dbReference>
<dbReference type="InterPro" id="IPR008995">
    <property type="entry name" value="Mo/tungstate-bd_C_term_dom"/>
</dbReference>